<dbReference type="EMBL" id="DYWV01000332">
    <property type="protein sequence ID" value="HJF41152.1"/>
    <property type="molecule type" value="Genomic_DNA"/>
</dbReference>
<protein>
    <recommendedName>
        <fullName evidence="3">Peptidase C39-like domain-containing protein</fullName>
    </recommendedName>
</protein>
<reference evidence="1" key="2">
    <citation type="submission" date="2021-09" db="EMBL/GenBank/DDBJ databases">
        <authorList>
            <person name="Gilroy R."/>
        </authorList>
    </citation>
    <scope>NUCLEOTIDE SEQUENCE</scope>
    <source>
        <strain evidence="1">CHK193-16274</strain>
    </source>
</reference>
<gene>
    <name evidence="1" type="ORF">K8V91_09530</name>
</gene>
<evidence type="ECO:0000313" key="2">
    <source>
        <dbReference type="Proteomes" id="UP000749320"/>
    </source>
</evidence>
<dbReference type="AlphaFoldDB" id="A0A921GCG5"/>
<proteinExistence type="predicted"/>
<dbReference type="Proteomes" id="UP000749320">
    <property type="component" value="Unassembled WGS sequence"/>
</dbReference>
<organism evidence="1 2">
    <name type="scientific">Thomasclavelia spiroformis</name>
    <dbReference type="NCBI Taxonomy" id="29348"/>
    <lineage>
        <taxon>Bacteria</taxon>
        <taxon>Bacillati</taxon>
        <taxon>Bacillota</taxon>
        <taxon>Erysipelotrichia</taxon>
        <taxon>Erysipelotrichales</taxon>
        <taxon>Coprobacillaceae</taxon>
        <taxon>Thomasclavelia</taxon>
    </lineage>
</organism>
<reference evidence="1" key="1">
    <citation type="journal article" date="2021" name="PeerJ">
        <title>Extensive microbial diversity within the chicken gut microbiome revealed by metagenomics and culture.</title>
        <authorList>
            <person name="Gilroy R."/>
            <person name="Ravi A."/>
            <person name="Getino M."/>
            <person name="Pursley I."/>
            <person name="Horton D.L."/>
            <person name="Alikhan N.F."/>
            <person name="Baker D."/>
            <person name="Gharbi K."/>
            <person name="Hall N."/>
            <person name="Watson M."/>
            <person name="Adriaenssens E.M."/>
            <person name="Foster-Nyarko E."/>
            <person name="Jarju S."/>
            <person name="Secka A."/>
            <person name="Antonio M."/>
            <person name="Oren A."/>
            <person name="Chaudhuri R.R."/>
            <person name="La Ragione R."/>
            <person name="Hildebrand F."/>
            <person name="Pallen M.J."/>
        </authorList>
    </citation>
    <scope>NUCLEOTIDE SEQUENCE</scope>
    <source>
        <strain evidence="1">CHK193-16274</strain>
    </source>
</reference>
<name>A0A921GCG5_9FIRM</name>
<evidence type="ECO:0000313" key="1">
    <source>
        <dbReference type="EMBL" id="HJF41152.1"/>
    </source>
</evidence>
<evidence type="ECO:0008006" key="3">
    <source>
        <dbReference type="Google" id="ProtNLM"/>
    </source>
</evidence>
<comment type="caution">
    <text evidence="1">The sequence shown here is derived from an EMBL/GenBank/DDBJ whole genome shotgun (WGS) entry which is preliminary data.</text>
</comment>
<accession>A0A921GCG5</accession>
<sequence>MSIQSVNASTDLTDSYLNAIKEQVCLLSEEIEMSKLNFKDYRILLDIENNESYALIVTDNNGYIISGIKNKTVSEYSLIENSNPYKNNMNDTLLYYGPMNYLFKSNGSIVDIYSNQIISSNLRMNNVTDNNIENLKKLNTEFLDNCKPVSLKTRASGSWVGAPASRFSRYNGSSWRNKSSVCGPIAASIMMAYFDDYVGYDVIPDNVRKQNSSSPGTLITKMVAETPLATSTIPSTVATGIRGFISKYSPNKYIKATSMSTNPFSTVKSNCTSNRPVCVGLLNSFGSEYGNHWVTAYQCKETGVYVGYYKCIDNWGNYSIEITSSWAMGAVSIGY</sequence>